<dbReference type="AlphaFoldDB" id="A0A326U4S5"/>
<reference evidence="2 3" key="1">
    <citation type="submission" date="2018-06" db="EMBL/GenBank/DDBJ databases">
        <title>Genomic Encyclopedia of Archaeal and Bacterial Type Strains, Phase II (KMG-II): from individual species to whole genera.</title>
        <authorList>
            <person name="Goeker M."/>
        </authorList>
    </citation>
    <scope>NUCLEOTIDE SEQUENCE [LARGE SCALE GENOMIC DNA]</scope>
    <source>
        <strain evidence="2 3">ATCC BAA-1881</strain>
    </source>
</reference>
<dbReference type="InterPro" id="IPR002860">
    <property type="entry name" value="BNR_rpt"/>
</dbReference>
<dbReference type="RefSeq" id="WP_111324283.1">
    <property type="nucleotide sequence ID" value="NZ_BIFX01000001.1"/>
</dbReference>
<name>A0A326U4S5_THEHA</name>
<dbReference type="EMBL" id="QKUF01000015">
    <property type="protein sequence ID" value="PZW26362.1"/>
    <property type="molecule type" value="Genomic_DNA"/>
</dbReference>
<dbReference type="PANTHER" id="PTHR43739">
    <property type="entry name" value="XYLOGLUCANASE (EUROFUNG)"/>
    <property type="match status" value="1"/>
</dbReference>
<keyword evidence="1" id="KW-0732">Signal</keyword>
<evidence type="ECO:0000313" key="2">
    <source>
        <dbReference type="EMBL" id="PZW26362.1"/>
    </source>
</evidence>
<dbReference type="PANTHER" id="PTHR43739:SF5">
    <property type="entry name" value="EXO-ALPHA-SIALIDASE"/>
    <property type="match status" value="1"/>
</dbReference>
<comment type="caution">
    <text evidence="2">The sequence shown here is derived from an EMBL/GenBank/DDBJ whole genome shotgun (WGS) entry which is preliminary data.</text>
</comment>
<evidence type="ECO:0000313" key="3">
    <source>
        <dbReference type="Proteomes" id="UP000248806"/>
    </source>
</evidence>
<sequence length="363" mass="38598">MRTKTRTATGKQLPFPAAFLLLSLVCLLSACNGYNAQSSVPPQERVNVFGTNANHPHSLLVFPGKVILLATHYGLFRSEDDGATWRVVAAGPGQIMDGLMTYSMVSSPLDSQRIYVLSQPTDKASKGTPGLYMSTDQGATWHMSIAAESITANNIFLVAAGNSSADEVYIYLNNLGNLGLKVSTDGGQSFTQTAPLPFPMITSLLAVPGLPGTLLAGGPNGLARSTDGAAHWQKIPGISGSIYELTATGPGSPIYASGDSGIFVSKDGGKTFSLVFSKYTLNSLTAAPGNPRILYGRTGTAIFRSRDEGHTWDKLPALKGNYFNLTADPANPEQVYLSESYPTAVFHFDHVSNSWKSLTPKPE</sequence>
<dbReference type="Pfam" id="PF02012">
    <property type="entry name" value="BNR"/>
    <property type="match status" value="1"/>
</dbReference>
<accession>A0A326U4S5</accession>
<dbReference type="CDD" id="cd15482">
    <property type="entry name" value="Sialidase_non-viral"/>
    <property type="match status" value="1"/>
</dbReference>
<organism evidence="2 3">
    <name type="scientific">Thermosporothrix hazakensis</name>
    <dbReference type="NCBI Taxonomy" id="644383"/>
    <lineage>
        <taxon>Bacteria</taxon>
        <taxon>Bacillati</taxon>
        <taxon>Chloroflexota</taxon>
        <taxon>Ktedonobacteria</taxon>
        <taxon>Ktedonobacterales</taxon>
        <taxon>Thermosporotrichaceae</taxon>
        <taxon>Thermosporothrix</taxon>
    </lineage>
</organism>
<dbReference type="Proteomes" id="UP000248806">
    <property type="component" value="Unassembled WGS sequence"/>
</dbReference>
<dbReference type="InterPro" id="IPR015943">
    <property type="entry name" value="WD40/YVTN_repeat-like_dom_sf"/>
</dbReference>
<keyword evidence="3" id="KW-1185">Reference proteome</keyword>
<feature type="chain" id="PRO_5016468059" evidence="1">
    <location>
        <begin position="37"/>
        <end position="363"/>
    </location>
</feature>
<dbReference type="GO" id="GO:0010411">
    <property type="term" value="P:xyloglucan metabolic process"/>
    <property type="evidence" value="ECO:0007669"/>
    <property type="project" value="TreeGrafter"/>
</dbReference>
<evidence type="ECO:0000256" key="1">
    <source>
        <dbReference type="SAM" id="SignalP"/>
    </source>
</evidence>
<dbReference type="InterPro" id="IPR052025">
    <property type="entry name" value="Xyloglucanase_GH74"/>
</dbReference>
<gene>
    <name evidence="2" type="ORF">EI42_03942</name>
</gene>
<dbReference type="Gene3D" id="2.130.10.10">
    <property type="entry name" value="YVTN repeat-like/Quinoprotein amine dehydrogenase"/>
    <property type="match status" value="2"/>
</dbReference>
<dbReference type="PROSITE" id="PS51257">
    <property type="entry name" value="PROKAR_LIPOPROTEIN"/>
    <property type="match status" value="1"/>
</dbReference>
<feature type="signal peptide" evidence="1">
    <location>
        <begin position="1"/>
        <end position="36"/>
    </location>
</feature>
<protein>
    <submittedName>
        <fullName evidence="2">BNR/Asp-box repeat protein</fullName>
    </submittedName>
</protein>
<dbReference type="OrthoDB" id="144482at2"/>
<dbReference type="SUPFAM" id="SSF110296">
    <property type="entry name" value="Oligoxyloglucan reducing end-specific cellobiohydrolase"/>
    <property type="match status" value="1"/>
</dbReference>
<proteinExistence type="predicted"/>